<keyword evidence="1" id="KW-0472">Membrane</keyword>
<dbReference type="KEGG" id="phc:BBI08_05570"/>
<reference evidence="3" key="2">
    <citation type="submission" date="2016-10" db="EMBL/GenBank/DDBJ databases">
        <authorList>
            <person name="See-Too W.S."/>
        </authorList>
    </citation>
    <scope>NUCLEOTIDE SEQUENCE [LARGE SCALE GENOMIC DNA]</scope>
    <source>
        <strain evidence="3">DSM 24743</strain>
    </source>
</reference>
<organism evidence="2 3">
    <name type="scientific">Planococcus halocryophilus</name>
    <dbReference type="NCBI Taxonomy" id="1215089"/>
    <lineage>
        <taxon>Bacteria</taxon>
        <taxon>Bacillati</taxon>
        <taxon>Bacillota</taxon>
        <taxon>Bacilli</taxon>
        <taxon>Bacillales</taxon>
        <taxon>Caryophanaceae</taxon>
        <taxon>Planococcus</taxon>
    </lineage>
</organism>
<feature type="transmembrane region" description="Helical" evidence="1">
    <location>
        <begin position="99"/>
        <end position="116"/>
    </location>
</feature>
<keyword evidence="1" id="KW-0812">Transmembrane</keyword>
<feature type="transmembrane region" description="Helical" evidence="1">
    <location>
        <begin position="40"/>
        <end position="64"/>
    </location>
</feature>
<dbReference type="RefSeq" id="WP_040850854.1">
    <property type="nucleotide sequence ID" value="NZ_CP016537.2"/>
</dbReference>
<reference evidence="3" key="1">
    <citation type="submission" date="2016-07" db="EMBL/GenBank/DDBJ databases">
        <authorList>
            <person name="See-Too W.S."/>
        </authorList>
    </citation>
    <scope>NUCLEOTIDE SEQUENCE [LARGE SCALE GENOMIC DNA]</scope>
    <source>
        <strain evidence="3">DSM 24743</strain>
    </source>
</reference>
<feature type="transmembrane region" description="Helical" evidence="1">
    <location>
        <begin position="76"/>
        <end position="93"/>
    </location>
</feature>
<keyword evidence="3" id="KW-1185">Reference proteome</keyword>
<dbReference type="AlphaFoldDB" id="A0A1C7DPC8"/>
<proteinExistence type="predicted"/>
<evidence type="ECO:0000256" key="1">
    <source>
        <dbReference type="SAM" id="Phobius"/>
    </source>
</evidence>
<dbReference type="OrthoDB" id="10011791at2"/>
<gene>
    <name evidence="2" type="ORF">BBI08_05570</name>
</gene>
<feature type="transmembrane region" description="Helical" evidence="1">
    <location>
        <begin position="123"/>
        <end position="143"/>
    </location>
</feature>
<accession>A0A1C7DPC8</accession>
<evidence type="ECO:0000313" key="3">
    <source>
        <dbReference type="Proteomes" id="UP000092687"/>
    </source>
</evidence>
<dbReference type="EMBL" id="CP016537">
    <property type="protein sequence ID" value="ANU13336.1"/>
    <property type="molecule type" value="Genomic_DNA"/>
</dbReference>
<name>A0A1C7DPC8_9BACL</name>
<sequence length="149" mass="16645">MLLNYLKSSSASVLSSVFTFLVLAILFSPDFGLDDVPSEFYRYTFTATLFGYIGGLIAIWILWLYQDKEVFTKDKIAIFAAGGLLIGIGLELLTGFIGLPYFLISALVGALMFLVMQKLNNKLLGWSIVAVHFGLLFIYPQVIDFFTFI</sequence>
<dbReference type="Proteomes" id="UP000092687">
    <property type="component" value="Chromosome"/>
</dbReference>
<keyword evidence="1" id="KW-1133">Transmembrane helix</keyword>
<evidence type="ECO:0000313" key="2">
    <source>
        <dbReference type="EMBL" id="ANU13336.1"/>
    </source>
</evidence>
<protein>
    <submittedName>
        <fullName evidence="2">Uncharacterized protein</fullName>
    </submittedName>
</protein>
<feature type="transmembrane region" description="Helical" evidence="1">
    <location>
        <begin position="12"/>
        <end position="28"/>
    </location>
</feature>